<dbReference type="RefSeq" id="WP_068961067.1">
    <property type="nucleotide sequence ID" value="NZ_CAJTAP010000003.1"/>
</dbReference>
<name>A0A1B1SAE7_9BACT</name>
<dbReference type="AlphaFoldDB" id="A0A1B1SAE7"/>
<accession>A0A1B1SAE7</accession>
<evidence type="ECO:0000313" key="2">
    <source>
        <dbReference type="EMBL" id="ANU63764.1"/>
    </source>
</evidence>
<dbReference type="KEGG" id="pary:A4V02_08515"/>
<keyword evidence="1" id="KW-0732">Signal</keyword>
<dbReference type="Proteomes" id="UP000186351">
    <property type="component" value="Chromosome"/>
</dbReference>
<sequence>MKKLSSLFISSAIIVSAAAQDNTTSALVVTLKNGTTIEYVLSDIDHLTFRSDISNDPFVNIAINITQITVNSIKATFTADNSDATFLFGLIEKAEFDKLGNDRAFLEYELGRLNSEVANDPWSNTLEEYLDFLLGWWDPADQVLNRDNLKADTDYYIYAYGINTKGEFTTGLFKQLVHTAGLIDIAFNLQASGITSTTATITARPDNDDTYYYLGFITKNEFDNEFNGNEEHVVNNALATVRMAASGGATLDQIPTIHKGNGLLQLTGLTPDMEYYMLAFGIDESINACSHLTKAEFKTTPVTVTDDCTFALATVSAEPMFINVNVKPTDESTRYFLTIKKTSDVAGLTATQVADNELAFNNGFNPPVDWTTDPRVFTGEQTLNSRKNLGVTTIVPSTEYTVYAFGVSAEGVRTTIVSTLNVTTPSPTESTMTLSIKDVTAGGETDPNDWFGNTIPYFTYGITPSVDNEYYYTGVVNKSDYDTFPDDKAFMADAIAKAGDLIMMNCYMGENNSSLSTPALFKTTTDYTGNTLVNGDTYYIFTFGYAGIATTPLFKYEVKADDGSTGGGWWPEW</sequence>
<evidence type="ECO:0000313" key="3">
    <source>
        <dbReference type="Proteomes" id="UP000186351"/>
    </source>
</evidence>
<gene>
    <name evidence="2" type="ORF">A4V02_08515</name>
</gene>
<feature type="signal peptide" evidence="1">
    <location>
        <begin position="1"/>
        <end position="19"/>
    </location>
</feature>
<feature type="chain" id="PRO_5008529344" evidence="1">
    <location>
        <begin position="20"/>
        <end position="573"/>
    </location>
</feature>
<dbReference type="OrthoDB" id="1005189at2"/>
<protein>
    <submittedName>
        <fullName evidence="2">Uncharacterized protein</fullName>
    </submittedName>
</protein>
<accession>A0A1Z2XIB2</accession>
<dbReference type="EMBL" id="CP015402">
    <property type="protein sequence ID" value="ANU63764.1"/>
    <property type="molecule type" value="Genomic_DNA"/>
</dbReference>
<reference evidence="3" key="1">
    <citation type="submission" date="2016-04" db="EMBL/GenBank/DDBJ databases">
        <title>Complete Genome Sequences of Twelve Strains of a Stable Defined Moderately Diverse Mouse Microbiota 2 (sDMDMm2).</title>
        <authorList>
            <person name="Uchimura Y."/>
            <person name="Wyss M."/>
            <person name="Brugiroux S."/>
            <person name="Limenitakis J.P."/>
            <person name="Stecher B."/>
            <person name="McCoy K.D."/>
            <person name="Macpherson A.J."/>
        </authorList>
    </citation>
    <scope>NUCLEOTIDE SEQUENCE [LARGE SCALE GENOMIC DNA]</scope>
    <source>
        <strain evidence="3">YL27</strain>
    </source>
</reference>
<keyword evidence="3" id="KW-1185">Reference proteome</keyword>
<evidence type="ECO:0000256" key="1">
    <source>
        <dbReference type="SAM" id="SignalP"/>
    </source>
</evidence>
<dbReference type="GeneID" id="65536903"/>
<organism evidence="2 3">
    <name type="scientific">Muribaculum intestinale</name>
    <dbReference type="NCBI Taxonomy" id="1796646"/>
    <lineage>
        <taxon>Bacteria</taxon>
        <taxon>Pseudomonadati</taxon>
        <taxon>Bacteroidota</taxon>
        <taxon>Bacteroidia</taxon>
        <taxon>Bacteroidales</taxon>
        <taxon>Muribaculaceae</taxon>
        <taxon>Muribaculum</taxon>
    </lineage>
</organism>
<proteinExistence type="predicted"/>